<evidence type="ECO:0000313" key="1">
    <source>
        <dbReference type="EMBL" id="RHC19890.1"/>
    </source>
</evidence>
<name>A0A3R6FBZ9_9FIRM</name>
<dbReference type="AlphaFoldDB" id="A0A3R6FBZ9"/>
<reference evidence="1 2" key="1">
    <citation type="submission" date="2018-08" db="EMBL/GenBank/DDBJ databases">
        <title>A genome reference for cultivated species of the human gut microbiota.</title>
        <authorList>
            <person name="Zou Y."/>
            <person name="Xue W."/>
            <person name="Luo G."/>
        </authorList>
    </citation>
    <scope>NUCLEOTIDE SEQUENCE [LARGE SCALE GENOMIC DNA]</scope>
    <source>
        <strain evidence="1 2">AM37-1AC</strain>
    </source>
</reference>
<dbReference type="Proteomes" id="UP000283513">
    <property type="component" value="Unassembled WGS sequence"/>
</dbReference>
<evidence type="ECO:0000313" key="2">
    <source>
        <dbReference type="Proteomes" id="UP000283513"/>
    </source>
</evidence>
<sequence>MSPVKFSNRLQKKRNVIYSNPVYAEGFYYFLQGDYDEKKISLYHYIPGKLLEKETELSTEEVSLYKLCIIGNPVHIISQEDTFVCYYPEKISFPITGHESALFIEDEKIYFESWVEEGWNDKNDCATDNYDLYYKVIVKDFSGNTLSEEVGDLYQAADGTWWIA</sequence>
<gene>
    <name evidence="1" type="ORF">DW856_03205</name>
</gene>
<dbReference type="EMBL" id="QSHO01000002">
    <property type="protein sequence ID" value="RHC19890.1"/>
    <property type="molecule type" value="Genomic_DNA"/>
</dbReference>
<proteinExistence type="predicted"/>
<protein>
    <submittedName>
        <fullName evidence="1">Uncharacterized protein</fullName>
    </submittedName>
</protein>
<accession>A0A3R6FBZ9</accession>
<organism evidence="1 2">
    <name type="scientific">Roseburia intestinalis</name>
    <dbReference type="NCBI Taxonomy" id="166486"/>
    <lineage>
        <taxon>Bacteria</taxon>
        <taxon>Bacillati</taxon>
        <taxon>Bacillota</taxon>
        <taxon>Clostridia</taxon>
        <taxon>Lachnospirales</taxon>
        <taxon>Lachnospiraceae</taxon>
        <taxon>Roseburia</taxon>
    </lineage>
</organism>
<comment type="caution">
    <text evidence="1">The sequence shown here is derived from an EMBL/GenBank/DDBJ whole genome shotgun (WGS) entry which is preliminary data.</text>
</comment>